<dbReference type="EMBL" id="BART01020317">
    <property type="protein sequence ID" value="GAH02764.1"/>
    <property type="molecule type" value="Genomic_DNA"/>
</dbReference>
<sequence length="66" mass="7877">MSIPTFETERLRLRPFVHQDAVPLHQILAVDGVLRYYASSDPPDLERVERFVSRQIEHWEEHGYGW</sequence>
<evidence type="ECO:0000313" key="2">
    <source>
        <dbReference type="EMBL" id="GAH02764.1"/>
    </source>
</evidence>
<dbReference type="AlphaFoldDB" id="X1DCG9"/>
<dbReference type="SUPFAM" id="SSF55729">
    <property type="entry name" value="Acyl-CoA N-acyltransferases (Nat)"/>
    <property type="match status" value="1"/>
</dbReference>
<dbReference type="GO" id="GO:0016747">
    <property type="term" value="F:acyltransferase activity, transferring groups other than amino-acyl groups"/>
    <property type="evidence" value="ECO:0007669"/>
    <property type="project" value="InterPro"/>
</dbReference>
<evidence type="ECO:0000259" key="1">
    <source>
        <dbReference type="Pfam" id="PF13302"/>
    </source>
</evidence>
<dbReference type="Gene3D" id="3.40.630.30">
    <property type="match status" value="1"/>
</dbReference>
<feature type="non-terminal residue" evidence="2">
    <location>
        <position position="66"/>
    </location>
</feature>
<accession>X1DCG9</accession>
<dbReference type="Pfam" id="PF13302">
    <property type="entry name" value="Acetyltransf_3"/>
    <property type="match status" value="1"/>
</dbReference>
<reference evidence="2" key="1">
    <citation type="journal article" date="2014" name="Front. Microbiol.">
        <title>High frequency of phylogenetically diverse reductive dehalogenase-homologous genes in deep subseafloor sedimentary metagenomes.</title>
        <authorList>
            <person name="Kawai M."/>
            <person name="Futagami T."/>
            <person name="Toyoda A."/>
            <person name="Takaki Y."/>
            <person name="Nishi S."/>
            <person name="Hori S."/>
            <person name="Arai W."/>
            <person name="Tsubouchi T."/>
            <person name="Morono Y."/>
            <person name="Uchiyama I."/>
            <person name="Ito T."/>
            <person name="Fujiyama A."/>
            <person name="Inagaki F."/>
            <person name="Takami H."/>
        </authorList>
    </citation>
    <scope>NUCLEOTIDE SEQUENCE</scope>
    <source>
        <strain evidence="2">Expedition CK06-06</strain>
    </source>
</reference>
<protein>
    <recommendedName>
        <fullName evidence="1">N-acetyltransferase domain-containing protein</fullName>
    </recommendedName>
</protein>
<name>X1DCG9_9ZZZZ</name>
<feature type="domain" description="N-acetyltransferase" evidence="1">
    <location>
        <begin position="10"/>
        <end position="66"/>
    </location>
</feature>
<comment type="caution">
    <text evidence="2">The sequence shown here is derived from an EMBL/GenBank/DDBJ whole genome shotgun (WGS) entry which is preliminary data.</text>
</comment>
<proteinExistence type="predicted"/>
<dbReference type="InterPro" id="IPR000182">
    <property type="entry name" value="GNAT_dom"/>
</dbReference>
<dbReference type="InterPro" id="IPR016181">
    <property type="entry name" value="Acyl_CoA_acyltransferase"/>
</dbReference>
<organism evidence="2">
    <name type="scientific">marine sediment metagenome</name>
    <dbReference type="NCBI Taxonomy" id="412755"/>
    <lineage>
        <taxon>unclassified sequences</taxon>
        <taxon>metagenomes</taxon>
        <taxon>ecological metagenomes</taxon>
    </lineage>
</organism>
<gene>
    <name evidence="2" type="ORF">S01H4_37779</name>
</gene>